<dbReference type="InterPro" id="IPR028098">
    <property type="entry name" value="Glyco_trans_4-like_N"/>
</dbReference>
<dbReference type="PANTHER" id="PTHR12526">
    <property type="entry name" value="GLYCOSYLTRANSFERASE"/>
    <property type="match status" value="1"/>
</dbReference>
<evidence type="ECO:0000259" key="1">
    <source>
        <dbReference type="Pfam" id="PF00534"/>
    </source>
</evidence>
<dbReference type="Proteomes" id="UP000440224">
    <property type="component" value="Unassembled WGS sequence"/>
</dbReference>
<keyword evidence="3" id="KW-0808">Transferase</keyword>
<evidence type="ECO:0000313" key="3">
    <source>
        <dbReference type="EMBL" id="MRG93434.1"/>
    </source>
</evidence>
<keyword evidence="4" id="KW-1185">Reference proteome</keyword>
<name>A0A6N7PTM6_9BACT</name>
<dbReference type="InterPro" id="IPR001296">
    <property type="entry name" value="Glyco_trans_1"/>
</dbReference>
<dbReference type="CDD" id="cd03801">
    <property type="entry name" value="GT4_PimA-like"/>
    <property type="match status" value="1"/>
</dbReference>
<dbReference type="Pfam" id="PF13439">
    <property type="entry name" value="Glyco_transf_4"/>
    <property type="match status" value="1"/>
</dbReference>
<accession>A0A6N7PTM6</accession>
<dbReference type="AlphaFoldDB" id="A0A6N7PTM6"/>
<feature type="domain" description="Glycosyl transferase family 1" evidence="1">
    <location>
        <begin position="178"/>
        <end position="347"/>
    </location>
</feature>
<dbReference type="OrthoDB" id="5493444at2"/>
<dbReference type="GO" id="GO:0016757">
    <property type="term" value="F:glycosyltransferase activity"/>
    <property type="evidence" value="ECO:0007669"/>
    <property type="project" value="InterPro"/>
</dbReference>
<feature type="domain" description="Glycosyltransferase subfamily 4-like N-terminal" evidence="2">
    <location>
        <begin position="17"/>
        <end position="163"/>
    </location>
</feature>
<dbReference type="EMBL" id="WJIE01000004">
    <property type="protein sequence ID" value="MRG93434.1"/>
    <property type="molecule type" value="Genomic_DNA"/>
</dbReference>
<organism evidence="3 4">
    <name type="scientific">Polyangium spumosum</name>
    <dbReference type="NCBI Taxonomy" id="889282"/>
    <lineage>
        <taxon>Bacteria</taxon>
        <taxon>Pseudomonadati</taxon>
        <taxon>Myxococcota</taxon>
        <taxon>Polyangia</taxon>
        <taxon>Polyangiales</taxon>
        <taxon>Polyangiaceae</taxon>
        <taxon>Polyangium</taxon>
    </lineage>
</organism>
<dbReference type="SUPFAM" id="SSF53756">
    <property type="entry name" value="UDP-Glycosyltransferase/glycogen phosphorylase"/>
    <property type="match status" value="1"/>
</dbReference>
<gene>
    <name evidence="3" type="ORF">GF068_16160</name>
</gene>
<sequence length="381" mass="41550">MSLTVVLHGDPAATQQTRLAFALASRGHHIVLCDAPEIAARVRAAYPDRCAEMSSQPRLPMFLRRALTRRRARALGADVVHLNSLKHWHALWIGLLPYIATAWGSDLNDEVFPKPKHVTRAVDRVLAHADAVTADSNALLRKARARAKDSRAPFELVFWGVDRALFDPAKAAPGARAMRERLGIAPGVRVLLSPRQNKPHYHVDRILRAFAASAWSRDGVMVIKLHGRDDDAVHEARLRALAAELGVTDLVRFAPPCDYEELPAMYAMADVAVSALEADGVPSTLCELMSLGVPVVATDLPDYAGVLAHDERALLVPPGDHGALVGALDRLAASPELGARLATHGKAWVEEHADWERCVDRWEALYRKAVSPSAPAKAPPR</sequence>
<dbReference type="Gene3D" id="3.40.50.2000">
    <property type="entry name" value="Glycogen Phosphorylase B"/>
    <property type="match status" value="2"/>
</dbReference>
<protein>
    <submittedName>
        <fullName evidence="3">Glycosyltransferase</fullName>
    </submittedName>
</protein>
<reference evidence="3 4" key="1">
    <citation type="submission" date="2019-10" db="EMBL/GenBank/DDBJ databases">
        <title>A soil myxobacterium in the family Polyangiaceae.</title>
        <authorList>
            <person name="Li Y."/>
            <person name="Wang J."/>
        </authorList>
    </citation>
    <scope>NUCLEOTIDE SEQUENCE [LARGE SCALE GENOMIC DNA]</scope>
    <source>
        <strain evidence="3 4">DSM 14734</strain>
    </source>
</reference>
<evidence type="ECO:0000313" key="4">
    <source>
        <dbReference type="Proteomes" id="UP000440224"/>
    </source>
</evidence>
<comment type="caution">
    <text evidence="3">The sequence shown here is derived from an EMBL/GenBank/DDBJ whole genome shotgun (WGS) entry which is preliminary data.</text>
</comment>
<dbReference type="Pfam" id="PF00534">
    <property type="entry name" value="Glycos_transf_1"/>
    <property type="match status" value="1"/>
</dbReference>
<evidence type="ECO:0000259" key="2">
    <source>
        <dbReference type="Pfam" id="PF13439"/>
    </source>
</evidence>
<dbReference type="RefSeq" id="WP_153820268.1">
    <property type="nucleotide sequence ID" value="NZ_WJIE01000004.1"/>
</dbReference>
<proteinExistence type="predicted"/>